<dbReference type="InterPro" id="IPR050923">
    <property type="entry name" value="Cell_Proc_Reg/RNA_Proc"/>
</dbReference>
<dbReference type="PANTHER" id="PTHR23308">
    <property type="entry name" value="NUCLEAR INHIBITOR OF PROTEIN PHOSPHATASE-1"/>
    <property type="match status" value="1"/>
</dbReference>
<feature type="coiled-coil region" evidence="1">
    <location>
        <begin position="207"/>
        <end position="241"/>
    </location>
</feature>
<accession>A0A9P0CEW0</accession>
<dbReference type="Pfam" id="PF03368">
    <property type="entry name" value="Dicer_dimer"/>
    <property type="match status" value="1"/>
</dbReference>
<dbReference type="AlphaFoldDB" id="A0A9P0CEW0"/>
<dbReference type="Gene3D" id="3.30.160.20">
    <property type="match status" value="1"/>
</dbReference>
<evidence type="ECO:0000256" key="2">
    <source>
        <dbReference type="SAM" id="MobiDB-lite"/>
    </source>
</evidence>
<dbReference type="EMBL" id="OU963866">
    <property type="protein sequence ID" value="CAH0771971.1"/>
    <property type="molecule type" value="Genomic_DNA"/>
</dbReference>
<keyword evidence="1" id="KW-0175">Coiled coil</keyword>
<evidence type="ECO:0000259" key="3">
    <source>
        <dbReference type="PROSITE" id="PS50006"/>
    </source>
</evidence>
<dbReference type="Pfam" id="PF00498">
    <property type="entry name" value="FHA"/>
    <property type="match status" value="1"/>
</dbReference>
<protein>
    <recommendedName>
        <fullName evidence="3">FHA domain-containing protein</fullName>
    </recommendedName>
</protein>
<feature type="domain" description="FHA" evidence="3">
    <location>
        <begin position="115"/>
        <end position="172"/>
    </location>
</feature>
<sequence length="628" mass="71835">MDAPKIEEAKDQVFKKPVLFGPRPGKGKAPVKALQKSSDEDVEVDNDTKQPVAPQPVQQVVTNETDKPRSKSTVMAKIPYKEPSWGGMPPQEYFLEELKSGVIVRTIPLHTRSFHCFGRLDGCHVSMAHPTISRYHAVLQYRSTFSADDESRGFYLFDLGSTHGTFLNKNRLKPESFTRVQVGHMIKLGCSTRMFILQGPEEDQEEESELSITEMKEKRRLEKLEEEQRKEEEERKKAEEGINWGMDDDAEEETDLTENPYAVTTNEELYIDDPKKTLRGWFEREGEELNYECEEKGFGHFVCRVELPIDSSSGQPHVAEANVKGKKKEAVVQCALEACRILDRLGLLRQSSHESKQRKQKDWEADDYYDSDEDSFFDRTGELETKRQQRMKQMGKVEETIETYETLVEKHKNVVELLKEAEQKLTTMTSITQRSDTDDPDSGVDALDSYMSNLKEQNFDKLERKRTRVEIEKLKQQEAKLRSLVNFTKPPSLPEVKKPESLPPPVKTESKSETEPSKKAPREPEPSKSLREDFKSKRESSKNSEVVPAKIAKQTKANDVHQTVSKSEESEELCVKQQEPVKPKNIPIAKTKKASKSNTEEEYSTTVWQPPAGQTGDGRTSLNDKYGY</sequence>
<keyword evidence="5" id="KW-1185">Reference proteome</keyword>
<organism evidence="4 5">
    <name type="scientific">Bemisia tabaci</name>
    <name type="common">Sweetpotato whitefly</name>
    <name type="synonym">Aleurodes tabaci</name>
    <dbReference type="NCBI Taxonomy" id="7038"/>
    <lineage>
        <taxon>Eukaryota</taxon>
        <taxon>Metazoa</taxon>
        <taxon>Ecdysozoa</taxon>
        <taxon>Arthropoda</taxon>
        <taxon>Hexapoda</taxon>
        <taxon>Insecta</taxon>
        <taxon>Pterygota</taxon>
        <taxon>Neoptera</taxon>
        <taxon>Paraneoptera</taxon>
        <taxon>Hemiptera</taxon>
        <taxon>Sternorrhyncha</taxon>
        <taxon>Aleyrodoidea</taxon>
        <taxon>Aleyrodidae</taxon>
        <taxon>Aleyrodinae</taxon>
        <taxon>Bemisia</taxon>
    </lineage>
</organism>
<dbReference type="KEGG" id="btab:109034527"/>
<dbReference type="InterPro" id="IPR000253">
    <property type="entry name" value="FHA_dom"/>
</dbReference>
<evidence type="ECO:0000313" key="5">
    <source>
        <dbReference type="Proteomes" id="UP001152759"/>
    </source>
</evidence>
<dbReference type="InterPro" id="IPR005034">
    <property type="entry name" value="Dicer_dimerisation"/>
</dbReference>
<feature type="compositionally biased region" description="Basic and acidic residues" evidence="2">
    <location>
        <begin position="1"/>
        <end position="14"/>
    </location>
</feature>
<dbReference type="Gene3D" id="2.60.200.20">
    <property type="match status" value="1"/>
</dbReference>
<feature type="compositionally biased region" description="Low complexity" evidence="2">
    <location>
        <begin position="50"/>
        <end position="61"/>
    </location>
</feature>
<dbReference type="GO" id="GO:0016891">
    <property type="term" value="F:RNA endonuclease activity producing 5'-phosphomonoesters, hydrolytic mechanism"/>
    <property type="evidence" value="ECO:0007669"/>
    <property type="project" value="InterPro"/>
</dbReference>
<dbReference type="CDD" id="cd22677">
    <property type="entry name" value="FHA_Kanadaptin"/>
    <property type="match status" value="1"/>
</dbReference>
<reference evidence="4" key="1">
    <citation type="submission" date="2021-12" db="EMBL/GenBank/DDBJ databases">
        <authorList>
            <person name="King R."/>
        </authorList>
    </citation>
    <scope>NUCLEOTIDE SEQUENCE</scope>
</reference>
<dbReference type="SUPFAM" id="SSF49879">
    <property type="entry name" value="SMAD/FHA domain"/>
    <property type="match status" value="1"/>
</dbReference>
<evidence type="ECO:0000313" key="4">
    <source>
        <dbReference type="EMBL" id="CAH0771971.1"/>
    </source>
</evidence>
<proteinExistence type="predicted"/>
<feature type="region of interest" description="Disordered" evidence="2">
    <location>
        <begin position="479"/>
        <end position="628"/>
    </location>
</feature>
<name>A0A9P0CEW0_BEMTA</name>
<dbReference type="SMART" id="SM00240">
    <property type="entry name" value="FHA"/>
    <property type="match status" value="1"/>
</dbReference>
<feature type="region of interest" description="Disordered" evidence="2">
    <location>
        <begin position="1"/>
        <end position="73"/>
    </location>
</feature>
<feature type="compositionally biased region" description="Basic and acidic residues" evidence="2">
    <location>
        <begin position="508"/>
        <end position="542"/>
    </location>
</feature>
<dbReference type="Proteomes" id="UP001152759">
    <property type="component" value="Chromosome 5"/>
</dbReference>
<dbReference type="InterPro" id="IPR008984">
    <property type="entry name" value="SMAD_FHA_dom_sf"/>
</dbReference>
<feature type="compositionally biased region" description="Polar residues" evidence="2">
    <location>
        <begin position="555"/>
        <end position="565"/>
    </location>
</feature>
<dbReference type="PROSITE" id="PS50006">
    <property type="entry name" value="FHA_DOMAIN"/>
    <property type="match status" value="1"/>
</dbReference>
<gene>
    <name evidence="4" type="ORF">BEMITA_LOCUS8643</name>
</gene>
<evidence type="ECO:0000256" key="1">
    <source>
        <dbReference type="SAM" id="Coils"/>
    </source>
</evidence>
<feature type="compositionally biased region" description="Polar residues" evidence="2">
    <location>
        <begin position="617"/>
        <end position="628"/>
    </location>
</feature>
<dbReference type="CDD" id="cd19856">
    <property type="entry name" value="DSRM_Kanadaptin"/>
    <property type="match status" value="1"/>
</dbReference>